<dbReference type="PANTHER" id="PTHR43162">
    <property type="match status" value="1"/>
</dbReference>
<dbReference type="InterPro" id="IPR008030">
    <property type="entry name" value="NmrA-like"/>
</dbReference>
<protein>
    <submittedName>
        <fullName evidence="2">NAD(P)H-binding protein</fullName>
    </submittedName>
</protein>
<dbReference type="Pfam" id="PF05368">
    <property type="entry name" value="NmrA"/>
    <property type="match status" value="1"/>
</dbReference>
<feature type="domain" description="NmrA-like" evidence="1">
    <location>
        <begin position="20"/>
        <end position="253"/>
    </location>
</feature>
<dbReference type="Gene3D" id="3.90.25.10">
    <property type="entry name" value="UDP-galactose 4-epimerase, domain 1"/>
    <property type="match status" value="1"/>
</dbReference>
<organism evidence="2 3">
    <name type="scientific">Streptomyces pyxinae</name>
    <dbReference type="NCBI Taxonomy" id="2970734"/>
    <lineage>
        <taxon>Bacteria</taxon>
        <taxon>Bacillati</taxon>
        <taxon>Actinomycetota</taxon>
        <taxon>Actinomycetes</taxon>
        <taxon>Kitasatosporales</taxon>
        <taxon>Streptomycetaceae</taxon>
        <taxon>Streptomyces</taxon>
    </lineage>
</organism>
<reference evidence="2" key="1">
    <citation type="submission" date="2022-08" db="EMBL/GenBank/DDBJ databases">
        <authorList>
            <person name="Somphong A."/>
            <person name="Phongsopitanun W."/>
        </authorList>
    </citation>
    <scope>NUCLEOTIDE SEQUENCE</scope>
    <source>
        <strain evidence="2">LP05-1</strain>
    </source>
</reference>
<dbReference type="SUPFAM" id="SSF51735">
    <property type="entry name" value="NAD(P)-binding Rossmann-fold domains"/>
    <property type="match status" value="1"/>
</dbReference>
<dbReference type="InterPro" id="IPR051604">
    <property type="entry name" value="Ergot_Alk_Oxidoreductase"/>
</dbReference>
<comment type="caution">
    <text evidence="2">The sequence shown here is derived from an EMBL/GenBank/DDBJ whole genome shotgun (WGS) entry which is preliminary data.</text>
</comment>
<evidence type="ECO:0000313" key="2">
    <source>
        <dbReference type="EMBL" id="MCS0639210.1"/>
    </source>
</evidence>
<dbReference type="Proteomes" id="UP001431313">
    <property type="component" value="Unassembled WGS sequence"/>
</dbReference>
<gene>
    <name evidence="2" type="ORF">NX801_26925</name>
</gene>
<accession>A0ABT2CPH1</accession>
<dbReference type="Gene3D" id="3.40.50.720">
    <property type="entry name" value="NAD(P)-binding Rossmann-like Domain"/>
    <property type="match status" value="1"/>
</dbReference>
<name>A0ABT2CPH1_9ACTN</name>
<sequence length="310" mass="32811">MPSTDRFGEPAVQTAPTAPTVAVTTPTGAVGGEVAGALIRAGVRPRLLVRDARRLRPGHADHAEVIETDLSDRDGMLKATEGVDALYLVIPPTDADDPVGGYERLARIAAEAVTTNGVARTVLQSSVGAELRRGAGEIDGLGRAEELLDATGASVTHLRCGFFFSNLLMQLYAIQEGVIPVVLPTDHAMPWVAPRDIAEVAALRLLSGHWTGCHVRAVHGPEDLSWERAAEIVSEATGRPVRAERVPDDTMRAMLGSAGLTGAQAEAVLGMSTGLRDGFVPEQSRDTTTTTPTHLSGWAYEHLRPALAEL</sequence>
<dbReference type="InterPro" id="IPR036291">
    <property type="entry name" value="NAD(P)-bd_dom_sf"/>
</dbReference>
<keyword evidence="3" id="KW-1185">Reference proteome</keyword>
<evidence type="ECO:0000313" key="3">
    <source>
        <dbReference type="Proteomes" id="UP001431313"/>
    </source>
</evidence>
<dbReference type="EMBL" id="JANUGQ010000032">
    <property type="protein sequence ID" value="MCS0639210.1"/>
    <property type="molecule type" value="Genomic_DNA"/>
</dbReference>
<proteinExistence type="predicted"/>
<dbReference type="PANTHER" id="PTHR43162:SF1">
    <property type="entry name" value="PRESTALK A DIFFERENTIATION PROTEIN A"/>
    <property type="match status" value="1"/>
</dbReference>
<evidence type="ECO:0000259" key="1">
    <source>
        <dbReference type="Pfam" id="PF05368"/>
    </source>
</evidence>
<dbReference type="RefSeq" id="WP_258790542.1">
    <property type="nucleotide sequence ID" value="NZ_JANUGQ010000032.1"/>
</dbReference>